<evidence type="ECO:0000313" key="16">
    <source>
        <dbReference type="EMBL" id="VDM33301.1"/>
    </source>
</evidence>
<feature type="compositionally biased region" description="Gly residues" evidence="13">
    <location>
        <begin position="433"/>
        <end position="446"/>
    </location>
</feature>
<evidence type="ECO:0000256" key="9">
    <source>
        <dbReference type="ARBA" id="ARBA00022833"/>
    </source>
</evidence>
<feature type="compositionally biased region" description="Basic residues" evidence="13">
    <location>
        <begin position="832"/>
        <end position="847"/>
    </location>
</feature>
<evidence type="ECO:0000259" key="14">
    <source>
        <dbReference type="PROSITE" id="PS50128"/>
    </source>
</evidence>
<dbReference type="FunFam" id="3.60.21.10:FF:000035">
    <property type="entry name" value="Lariat debranching enzyme"/>
    <property type="match status" value="1"/>
</dbReference>
<evidence type="ECO:0000256" key="7">
    <source>
        <dbReference type="ARBA" id="ARBA00022723"/>
    </source>
</evidence>
<proteinExistence type="inferred from homology"/>
<feature type="domain" description="CID" evidence="15">
    <location>
        <begin position="214"/>
        <end position="356"/>
    </location>
</feature>
<feature type="compositionally biased region" description="Basic and acidic residues" evidence="13">
    <location>
        <begin position="486"/>
        <end position="496"/>
    </location>
</feature>
<organism evidence="18">
    <name type="scientific">Hydatigena taeniaeformis</name>
    <name type="common">Feline tapeworm</name>
    <name type="synonym">Taenia taeniaeformis</name>
    <dbReference type="NCBI Taxonomy" id="6205"/>
    <lineage>
        <taxon>Eukaryota</taxon>
        <taxon>Metazoa</taxon>
        <taxon>Spiralia</taxon>
        <taxon>Lophotrochozoa</taxon>
        <taxon>Platyhelminthes</taxon>
        <taxon>Cestoda</taxon>
        <taxon>Eucestoda</taxon>
        <taxon>Cyclophyllidea</taxon>
        <taxon>Taeniidae</taxon>
        <taxon>Hydatigera</taxon>
    </lineage>
</organism>
<evidence type="ECO:0000313" key="17">
    <source>
        <dbReference type="Proteomes" id="UP000274429"/>
    </source>
</evidence>
<dbReference type="InterPro" id="IPR004843">
    <property type="entry name" value="Calcineurin-like_PHP"/>
</dbReference>
<feature type="compositionally biased region" description="Basic and acidic residues" evidence="13">
    <location>
        <begin position="510"/>
        <end position="537"/>
    </location>
</feature>
<feature type="region of interest" description="Disordered" evidence="13">
    <location>
        <begin position="670"/>
        <end position="703"/>
    </location>
</feature>
<comment type="cofactor">
    <cofactor evidence="2">
        <name>Zn(2+)</name>
        <dbReference type="ChEBI" id="CHEBI:29105"/>
    </cofactor>
</comment>
<dbReference type="InterPro" id="IPR041816">
    <property type="entry name" value="Dbr1_N"/>
</dbReference>
<dbReference type="EMBL" id="UYWX01020560">
    <property type="protein sequence ID" value="VDM33301.1"/>
    <property type="molecule type" value="Genomic_DNA"/>
</dbReference>
<keyword evidence="11" id="KW-0464">Manganese</keyword>
<dbReference type="SUPFAM" id="SSF56300">
    <property type="entry name" value="Metallo-dependent phosphatases"/>
    <property type="match status" value="1"/>
</dbReference>
<feature type="region of interest" description="Disordered" evidence="13">
    <location>
        <begin position="62"/>
        <end position="174"/>
    </location>
</feature>
<dbReference type="InterPro" id="IPR008942">
    <property type="entry name" value="ENTH_VHS"/>
</dbReference>
<dbReference type="OrthoDB" id="407609at2759"/>
<dbReference type="Pfam" id="PF00149">
    <property type="entry name" value="Metallophos"/>
    <property type="match status" value="1"/>
</dbReference>
<dbReference type="CDD" id="cd00844">
    <property type="entry name" value="MPP_Dbr1_N"/>
    <property type="match status" value="1"/>
</dbReference>
<dbReference type="GO" id="GO:0000398">
    <property type="term" value="P:mRNA splicing, via spliceosome"/>
    <property type="evidence" value="ECO:0007669"/>
    <property type="project" value="TreeGrafter"/>
</dbReference>
<sequence length="1571" mass="175151">MSQIEDPEPPSDLEQRSVIDKLAQFVARNGPDFERMTMEKQQGNPQFAFLFGGEHSDYYKHRVEELKSSMQQQPPPPQMVSQQPPFHADSLAPPPQWGGPPYNRNWEEGGESWGNTQWPPPPLPPQGNWGSNWGSQNGPPPPWCRGPYPPNFYPPPPPPPPPQQTPPLTEEDVKRSEANLKAQYDKIIGEEKPQAVRQCLDKARMDAFISSAATLSVNPEEFSGAIQPLIELCTKENIAKGKNWAVELMSRGEAYANLVVDYLLLRAQNMNASFETRLHIVYLINDLLHFLKRHSDVAHFQSALNRIVVPVYSLALEMADEEKKVKLTRVLSLWETNAYLPDDVLKNMKEEGIREAFMKEWKVDQDKMYAEKIAEVEAEHTTRYEALKKQHDDFAEHVHKTLAAAAESEHPEGGPPPFPDFSRYGPPPPPPQGFGGGGGWGGGGGNFDPPPCWHGPPPFMTGPPPMPGRGGDRWGRGRGGDMPSYHPDDEFYDGRRGGPPPPHIPYRGGPSRDRYRRDGRFDEPYFNHHHHQDDRSYRGGMQHRRRYEETEEELHHSGDAENQELEEEVEQQQQANPPSKEDLIPKVPFWQLPAGLMHPLIGPKDFDFTPLDPSKLRLLPPEPPSEQLMLALDAYYVQPSHDRPRDPEGWERLGLFEFYRAKEEARNQMESEASAVVTEEEEEEKSGSASPADRPKNQGLPQLAYLTAYPKSAIGQAIRTGPAALIATPPPNLGMPKMNAQFAAAAAVAAVNSGTGSADLSGGSLKYPPPGAPPSTQQNSVGQAPPPTQLISRTSRFTSATRRRSRSRSRSYSRSRSGSRSDSRSSGSRSRSSSRSRSRSRSSRSRSRSPPSDRRYRDRSRSPRSTDGSITTAGFMRRSGVGGGGDQRNNRRGGMGGSYPPPQHPTQWGYDHSLPPPPMMSPFDRRGGPPGQMYPPYGSGGFRGNGYSASSPPPPPPPPPSHSSMGNGQRGGGPYYGGKMVRVCVVGCLHGRLDQVYADIEMMDKEAGKKTELVLCCGDFQAVRNPVDLQSLSVPPKYYELGDFYRYYSEEVTAPILTIFVGGNHEASNYLQELPYGGWVAPNIWYMGYAGVVQFAGLRIGGLSGIYKLHDYCLGHFEHPPYNEATKRSVYHLRNLEVFRLGQICRRLDIMLSHDWPRGIYHYGDTQGLLMRKRHFKAEVEANTLGSPPAEQLLCRLRPRFWFAAHLHCKFAAIVQHRNPPDRQTKFLALDKCLASRDYLQFLDVEPDPSPATFDAEGNVVDTEAADSPLIVTNTTALSEDTKEEEGEEEEKGNLFIDPEWLCILHSTNQFLSLTQIPCMLPGQDGKPIRSYSATAEELKAVYETFAGIFNLPHNFERTAPIYKPEDMSLRRGDNKKLAELAEADARNQKQAFFSNPQTELLCAMLEVTNPNAALMGKESYNLSEMASRIMTKNEEEDDDDGVISSDEDGFGPSPSKSSRVVPNPEEIELDESYEQETKSVGGVYGSETSEAPMNENEYNPEPIIKNPEVIDIDGMEDDGEEEEEEENAEPEAYVPHSVTGCRTDTEVTYNPQPMTAKGSIVEEGMPKQNV</sequence>
<comment type="similarity">
    <text evidence="5">Belongs to the lariat debranching enzyme family.</text>
</comment>
<feature type="compositionally biased region" description="Polar residues" evidence="13">
    <location>
        <begin position="1541"/>
        <end position="1554"/>
    </location>
</feature>
<dbReference type="GO" id="GO:0005634">
    <property type="term" value="C:nucleus"/>
    <property type="evidence" value="ECO:0007669"/>
    <property type="project" value="UniProtKB-SubCell"/>
</dbReference>
<evidence type="ECO:0000256" key="8">
    <source>
        <dbReference type="ARBA" id="ARBA00022801"/>
    </source>
</evidence>
<dbReference type="Gene3D" id="1.10.10.790">
    <property type="entry name" value="Surp module"/>
    <property type="match status" value="1"/>
</dbReference>
<dbReference type="GO" id="GO:0046872">
    <property type="term" value="F:metal ion binding"/>
    <property type="evidence" value="ECO:0007669"/>
    <property type="project" value="UniProtKB-KW"/>
</dbReference>
<dbReference type="PANTHER" id="PTHR12849:SF0">
    <property type="entry name" value="LARIAT DEBRANCHING ENZYME"/>
    <property type="match status" value="1"/>
</dbReference>
<evidence type="ECO:0000256" key="1">
    <source>
        <dbReference type="ARBA" id="ARBA00001936"/>
    </source>
</evidence>
<dbReference type="WBParaSite" id="TTAC_0000869001-mRNA-1">
    <property type="protein sequence ID" value="TTAC_0000869001-mRNA-1"/>
    <property type="gene ID" value="TTAC_0000869001"/>
</dbReference>
<comment type="cofactor">
    <cofactor evidence="3">
        <name>Fe(2+)</name>
        <dbReference type="ChEBI" id="CHEBI:29033"/>
    </cofactor>
</comment>
<dbReference type="SMART" id="SM00648">
    <property type="entry name" value="SWAP"/>
    <property type="match status" value="1"/>
</dbReference>
<dbReference type="GO" id="GO:0008419">
    <property type="term" value="F:RNA lariat debranching enzyme activity"/>
    <property type="evidence" value="ECO:0007669"/>
    <property type="project" value="TreeGrafter"/>
</dbReference>
<dbReference type="InterPro" id="IPR006569">
    <property type="entry name" value="CID_dom"/>
</dbReference>
<evidence type="ECO:0000256" key="13">
    <source>
        <dbReference type="SAM" id="MobiDB-lite"/>
    </source>
</evidence>
<evidence type="ECO:0000259" key="15">
    <source>
        <dbReference type="PROSITE" id="PS51391"/>
    </source>
</evidence>
<keyword evidence="12" id="KW-0539">Nucleus</keyword>
<keyword evidence="17" id="KW-1185">Reference proteome</keyword>
<feature type="compositionally biased region" description="Pro residues" evidence="13">
    <location>
        <begin position="448"/>
        <end position="467"/>
    </location>
</feature>
<dbReference type="SUPFAM" id="SSF48464">
    <property type="entry name" value="ENTH/VHS domain"/>
    <property type="match status" value="1"/>
</dbReference>
<feature type="compositionally biased region" description="Acidic residues" evidence="13">
    <location>
        <begin position="1511"/>
        <end position="1530"/>
    </location>
</feature>
<evidence type="ECO:0000313" key="18">
    <source>
        <dbReference type="WBParaSite" id="TTAC_0000869001-mRNA-1"/>
    </source>
</evidence>
<keyword evidence="9" id="KW-0862">Zinc</keyword>
<keyword evidence="10" id="KW-0408">Iron</keyword>
<feature type="region of interest" description="Disordered" evidence="13">
    <location>
        <begin position="747"/>
        <end position="972"/>
    </location>
</feature>
<dbReference type="InterPro" id="IPR007708">
    <property type="entry name" value="DBR1_C"/>
</dbReference>
<reference evidence="16 17" key="2">
    <citation type="submission" date="2018-11" db="EMBL/GenBank/DDBJ databases">
        <authorList>
            <consortium name="Pathogen Informatics"/>
        </authorList>
    </citation>
    <scope>NUCLEOTIDE SEQUENCE [LARGE SCALE GENOMIC DNA]</scope>
</reference>
<dbReference type="GO" id="GO:0003723">
    <property type="term" value="F:RNA binding"/>
    <property type="evidence" value="ECO:0007669"/>
    <property type="project" value="InterPro"/>
</dbReference>
<evidence type="ECO:0000256" key="5">
    <source>
        <dbReference type="ARBA" id="ARBA00006045"/>
    </source>
</evidence>
<dbReference type="PROSITE" id="PS51391">
    <property type="entry name" value="CID"/>
    <property type="match status" value="1"/>
</dbReference>
<feature type="compositionally biased region" description="Acidic residues" evidence="13">
    <location>
        <begin position="1435"/>
        <end position="1450"/>
    </location>
</feature>
<dbReference type="SMART" id="SM01124">
    <property type="entry name" value="DBR1"/>
    <property type="match status" value="1"/>
</dbReference>
<evidence type="ECO:0000256" key="10">
    <source>
        <dbReference type="ARBA" id="ARBA00023004"/>
    </source>
</evidence>
<dbReference type="Pfam" id="PF05011">
    <property type="entry name" value="DBR1"/>
    <property type="match status" value="1"/>
</dbReference>
<comment type="cofactor">
    <cofactor evidence="1">
        <name>Mn(2+)</name>
        <dbReference type="ChEBI" id="CHEBI:29035"/>
    </cofactor>
</comment>
<dbReference type="Proteomes" id="UP000274429">
    <property type="component" value="Unassembled WGS sequence"/>
</dbReference>
<evidence type="ECO:0000256" key="11">
    <source>
        <dbReference type="ARBA" id="ARBA00023211"/>
    </source>
</evidence>
<feature type="compositionally biased region" description="Basic and acidic residues" evidence="13">
    <location>
        <begin position="851"/>
        <end position="861"/>
    </location>
</feature>
<dbReference type="InterPro" id="IPR056721">
    <property type="entry name" value="DUF7819"/>
</dbReference>
<keyword evidence="6" id="KW-0507">mRNA processing</keyword>
<feature type="compositionally biased region" description="Basic and acidic residues" evidence="13">
    <location>
        <begin position="470"/>
        <end position="479"/>
    </location>
</feature>
<dbReference type="Pfam" id="PF25127">
    <property type="entry name" value="DUF7819"/>
    <property type="match status" value="1"/>
</dbReference>
<gene>
    <name evidence="16" type="ORF">TTAC_LOCUS8675</name>
</gene>
<dbReference type="PROSITE" id="PS50128">
    <property type="entry name" value="SURP"/>
    <property type="match status" value="1"/>
</dbReference>
<feature type="compositionally biased region" description="Pro residues" evidence="13">
    <location>
        <begin position="951"/>
        <end position="961"/>
    </location>
</feature>
<feature type="compositionally biased region" description="Basic residues" evidence="13">
    <location>
        <begin position="801"/>
        <end position="813"/>
    </location>
</feature>
<dbReference type="Gene3D" id="1.25.40.90">
    <property type="match status" value="1"/>
</dbReference>
<comment type="subcellular location">
    <subcellularLocation>
        <location evidence="4">Nucleus</location>
    </subcellularLocation>
</comment>
<feature type="compositionally biased region" description="Pro residues" evidence="13">
    <location>
        <begin position="413"/>
        <end position="432"/>
    </location>
</feature>
<feature type="compositionally biased region" description="Pro residues" evidence="13">
    <location>
        <begin position="138"/>
        <end position="165"/>
    </location>
</feature>
<feature type="region of interest" description="Disordered" evidence="13">
    <location>
        <begin position="1434"/>
        <end position="1571"/>
    </location>
</feature>
<dbReference type="SUPFAM" id="SSF109905">
    <property type="entry name" value="Surp module (SWAP domain)"/>
    <property type="match status" value="1"/>
</dbReference>
<dbReference type="Pfam" id="PF01805">
    <property type="entry name" value="Surp"/>
    <property type="match status" value="1"/>
</dbReference>
<feature type="domain" description="SURP motif" evidence="14">
    <location>
        <begin position="18"/>
        <end position="60"/>
    </location>
</feature>
<reference evidence="18" key="1">
    <citation type="submission" date="2017-02" db="UniProtKB">
        <authorList>
            <consortium name="WormBaseParasite"/>
        </authorList>
    </citation>
    <scope>IDENTIFICATION</scope>
</reference>
<evidence type="ECO:0000256" key="12">
    <source>
        <dbReference type="ARBA" id="ARBA00023242"/>
    </source>
</evidence>
<keyword evidence="8" id="KW-0378">Hydrolase</keyword>
<feature type="compositionally biased region" description="Acidic residues" evidence="13">
    <location>
        <begin position="561"/>
        <end position="570"/>
    </location>
</feature>
<dbReference type="InterPro" id="IPR029052">
    <property type="entry name" value="Metallo-depent_PP-like"/>
</dbReference>
<evidence type="ECO:0000256" key="6">
    <source>
        <dbReference type="ARBA" id="ARBA00022664"/>
    </source>
</evidence>
<dbReference type="Pfam" id="PF04818">
    <property type="entry name" value="CID"/>
    <property type="match status" value="1"/>
</dbReference>
<feature type="compositionally biased region" description="Low complexity" evidence="13">
    <location>
        <begin position="814"/>
        <end position="831"/>
    </location>
</feature>
<evidence type="ECO:0000256" key="4">
    <source>
        <dbReference type="ARBA" id="ARBA00004123"/>
    </source>
</evidence>
<evidence type="ECO:0000256" key="3">
    <source>
        <dbReference type="ARBA" id="ARBA00001954"/>
    </source>
</evidence>
<dbReference type="InterPro" id="IPR035967">
    <property type="entry name" value="SWAP/Surp_sf"/>
</dbReference>
<feature type="region of interest" description="Disordered" evidence="13">
    <location>
        <begin position="404"/>
        <end position="583"/>
    </location>
</feature>
<feature type="compositionally biased region" description="Acidic residues" evidence="13">
    <location>
        <begin position="1466"/>
        <end position="1475"/>
    </location>
</feature>
<feature type="compositionally biased region" description="Low complexity" evidence="13">
    <location>
        <begin position="126"/>
        <end position="137"/>
    </location>
</feature>
<name>A0A0R3X5F1_HYDTA</name>
<feature type="compositionally biased region" description="Low complexity" evidence="13">
    <location>
        <begin position="863"/>
        <end position="879"/>
    </location>
</feature>
<dbReference type="InterPro" id="IPR000061">
    <property type="entry name" value="Surp"/>
</dbReference>
<dbReference type="PANTHER" id="PTHR12849">
    <property type="entry name" value="RNA LARIAT DEBRANCHING ENZYME"/>
    <property type="match status" value="1"/>
</dbReference>
<keyword evidence="7" id="KW-0479">Metal-binding</keyword>
<dbReference type="STRING" id="6205.A0A0R3X5F1"/>
<protein>
    <submittedName>
        <fullName evidence="18">Calcium homeostasis endoplasmic reticulum protein</fullName>
    </submittedName>
</protein>
<evidence type="ECO:0000256" key="2">
    <source>
        <dbReference type="ARBA" id="ARBA00001947"/>
    </source>
</evidence>
<accession>A0A0R3X5F1</accession>